<comment type="caution">
    <text evidence="1">The sequence shown here is derived from an EMBL/GenBank/DDBJ whole genome shotgun (WGS) entry which is preliminary data.</text>
</comment>
<dbReference type="AlphaFoldDB" id="A0A7J7KG54"/>
<name>A0A7J7KG54_BUGNE</name>
<gene>
    <name evidence="1" type="ORF">EB796_004040</name>
</gene>
<evidence type="ECO:0000313" key="1">
    <source>
        <dbReference type="EMBL" id="KAF6037650.1"/>
    </source>
</evidence>
<organism evidence="1 2">
    <name type="scientific">Bugula neritina</name>
    <name type="common">Brown bryozoan</name>
    <name type="synonym">Sertularia neritina</name>
    <dbReference type="NCBI Taxonomy" id="10212"/>
    <lineage>
        <taxon>Eukaryota</taxon>
        <taxon>Metazoa</taxon>
        <taxon>Spiralia</taxon>
        <taxon>Lophotrochozoa</taxon>
        <taxon>Bryozoa</taxon>
        <taxon>Gymnolaemata</taxon>
        <taxon>Cheilostomatida</taxon>
        <taxon>Flustrina</taxon>
        <taxon>Buguloidea</taxon>
        <taxon>Bugulidae</taxon>
        <taxon>Bugula</taxon>
    </lineage>
</organism>
<accession>A0A7J7KG54</accession>
<dbReference type="EMBL" id="VXIV02000535">
    <property type="protein sequence ID" value="KAF6037650.1"/>
    <property type="molecule type" value="Genomic_DNA"/>
</dbReference>
<dbReference type="Proteomes" id="UP000593567">
    <property type="component" value="Unassembled WGS sequence"/>
</dbReference>
<proteinExistence type="predicted"/>
<sequence length="323" mass="38535">MSKYLNCKWLDCSKALIYISYFMLIANETEFGCRRIVQSHHKAERWLSNRKPFAREYLPQYYKYVLATCQQQALALHMLVSTKALIYISYFMLIANETEFGCRRIVQSHHKAERWLSNRKPFAREYLPQYYKYVLATCQQQALALHMLVSTKALIYISYFMLIANETEFGCRRIVQSHHKAERWLSNRKPFAREYLPQYYKYVLATCQQQALALHMLVSTKALIYISYFMLIANETEFGCRRIVQSHHKAERWLSNRKPFAREYLPQYYKYVLATCQQQALALHMLFMANYIRAYSFYIFYSPIAAEFNGEIVDNVPTLLIIW</sequence>
<reference evidence="1" key="1">
    <citation type="submission" date="2020-06" db="EMBL/GenBank/DDBJ databases">
        <title>Draft genome of Bugula neritina, a colonial animal packing powerful symbionts and potential medicines.</title>
        <authorList>
            <person name="Rayko M."/>
        </authorList>
    </citation>
    <scope>NUCLEOTIDE SEQUENCE [LARGE SCALE GENOMIC DNA]</scope>
    <source>
        <strain evidence="1">Kwan_BN1</strain>
    </source>
</reference>
<evidence type="ECO:0000313" key="2">
    <source>
        <dbReference type="Proteomes" id="UP000593567"/>
    </source>
</evidence>
<protein>
    <submittedName>
        <fullName evidence="1">Uncharacterized protein</fullName>
    </submittedName>
</protein>
<keyword evidence="2" id="KW-1185">Reference proteome</keyword>